<evidence type="ECO:0000313" key="2">
    <source>
        <dbReference type="EMBL" id="KWV47793.1"/>
    </source>
</evidence>
<reference evidence="2 3" key="1">
    <citation type="submission" date="2015-11" db="EMBL/GenBank/DDBJ databases">
        <title>Draft Genome Sequence of the Strain BR 10303 (Bradyrhizobium sp.) isolated from nodules of Centrolobium paraense.</title>
        <authorList>
            <person name="Zelli J.E."/>
            <person name="Simoes-Araujo J.L."/>
            <person name="Barauna A.C."/>
            <person name="Silva K."/>
        </authorList>
    </citation>
    <scope>NUCLEOTIDE SEQUENCE [LARGE SCALE GENOMIC DNA]</scope>
    <source>
        <strain evidence="2 3">BR 10303</strain>
    </source>
</reference>
<evidence type="ECO:0000313" key="3">
    <source>
        <dbReference type="Proteomes" id="UP000057737"/>
    </source>
</evidence>
<dbReference type="Proteomes" id="UP000057737">
    <property type="component" value="Unassembled WGS sequence"/>
</dbReference>
<organism evidence="2 3">
    <name type="scientific">Bradyrhizobium macuxiense</name>
    <dbReference type="NCBI Taxonomy" id="1755647"/>
    <lineage>
        <taxon>Bacteria</taxon>
        <taxon>Pseudomonadati</taxon>
        <taxon>Pseudomonadota</taxon>
        <taxon>Alphaproteobacteria</taxon>
        <taxon>Hyphomicrobiales</taxon>
        <taxon>Nitrobacteraceae</taxon>
        <taxon>Bradyrhizobium</taxon>
    </lineage>
</organism>
<evidence type="ECO:0000256" key="1">
    <source>
        <dbReference type="SAM" id="SignalP"/>
    </source>
</evidence>
<protein>
    <submittedName>
        <fullName evidence="2">Uncharacterized protein</fullName>
    </submittedName>
</protein>
<proteinExistence type="predicted"/>
<feature type="chain" id="PRO_5007136742" evidence="1">
    <location>
        <begin position="24"/>
        <end position="103"/>
    </location>
</feature>
<dbReference type="EMBL" id="LNCU01000112">
    <property type="protein sequence ID" value="KWV47793.1"/>
    <property type="molecule type" value="Genomic_DNA"/>
</dbReference>
<keyword evidence="3" id="KW-1185">Reference proteome</keyword>
<gene>
    <name evidence="2" type="ORF">AS156_19350</name>
</gene>
<comment type="caution">
    <text evidence="2">The sequence shown here is derived from an EMBL/GenBank/DDBJ whole genome shotgun (WGS) entry which is preliminary data.</text>
</comment>
<name>A0A109JF69_9BRAD</name>
<feature type="signal peptide" evidence="1">
    <location>
        <begin position="1"/>
        <end position="23"/>
    </location>
</feature>
<accession>A0A109JF69</accession>
<keyword evidence="1" id="KW-0732">Signal</keyword>
<sequence length="103" mass="11342">MRCGTISGIILCLGIASSGAVSAAAPAGRCRAEVLRSEELPYAPIGSWLLKATVRVTYPHGQTVDQTFLKNSPWQVTLRRGDKFWIDCERLRDTRPVALRSAR</sequence>
<dbReference type="AlphaFoldDB" id="A0A109JF69"/>